<keyword evidence="3" id="KW-1185">Reference proteome</keyword>
<feature type="region of interest" description="Disordered" evidence="1">
    <location>
        <begin position="37"/>
        <end position="95"/>
    </location>
</feature>
<dbReference type="Proteomes" id="UP000299102">
    <property type="component" value="Unassembled WGS sequence"/>
</dbReference>
<comment type="caution">
    <text evidence="2">The sequence shown here is derived from an EMBL/GenBank/DDBJ whole genome shotgun (WGS) entry which is preliminary data.</text>
</comment>
<organism evidence="2 3">
    <name type="scientific">Eumeta variegata</name>
    <name type="common">Bagworm moth</name>
    <name type="synonym">Eumeta japonica</name>
    <dbReference type="NCBI Taxonomy" id="151549"/>
    <lineage>
        <taxon>Eukaryota</taxon>
        <taxon>Metazoa</taxon>
        <taxon>Ecdysozoa</taxon>
        <taxon>Arthropoda</taxon>
        <taxon>Hexapoda</taxon>
        <taxon>Insecta</taxon>
        <taxon>Pterygota</taxon>
        <taxon>Neoptera</taxon>
        <taxon>Endopterygota</taxon>
        <taxon>Lepidoptera</taxon>
        <taxon>Glossata</taxon>
        <taxon>Ditrysia</taxon>
        <taxon>Tineoidea</taxon>
        <taxon>Psychidae</taxon>
        <taxon>Oiketicinae</taxon>
        <taxon>Eumeta</taxon>
    </lineage>
</organism>
<proteinExistence type="predicted"/>
<protein>
    <submittedName>
        <fullName evidence="2">Uncharacterized protein</fullName>
    </submittedName>
</protein>
<evidence type="ECO:0000313" key="3">
    <source>
        <dbReference type="Proteomes" id="UP000299102"/>
    </source>
</evidence>
<dbReference type="AlphaFoldDB" id="A0A4C1YHW7"/>
<name>A0A4C1YHW7_EUMVA</name>
<accession>A0A4C1YHW7</accession>
<evidence type="ECO:0000313" key="2">
    <source>
        <dbReference type="EMBL" id="GBP74239.1"/>
    </source>
</evidence>
<sequence>MFIRDENGRIREGQCGVEVFTEYLPPLRWRSIETETAKRLKTNSTIEQERRQERGAKSHQANRLCHAKEEEQEERILRNSESNKYKPSHYLPTHK</sequence>
<feature type="compositionally biased region" description="Basic and acidic residues" evidence="1">
    <location>
        <begin position="47"/>
        <end position="56"/>
    </location>
</feature>
<reference evidence="2 3" key="1">
    <citation type="journal article" date="2019" name="Commun. Biol.">
        <title>The bagworm genome reveals a unique fibroin gene that provides high tensile strength.</title>
        <authorList>
            <person name="Kono N."/>
            <person name="Nakamura H."/>
            <person name="Ohtoshi R."/>
            <person name="Tomita M."/>
            <person name="Numata K."/>
            <person name="Arakawa K."/>
        </authorList>
    </citation>
    <scope>NUCLEOTIDE SEQUENCE [LARGE SCALE GENOMIC DNA]</scope>
</reference>
<feature type="compositionally biased region" description="Basic and acidic residues" evidence="1">
    <location>
        <begin position="66"/>
        <end position="84"/>
    </location>
</feature>
<evidence type="ECO:0000256" key="1">
    <source>
        <dbReference type="SAM" id="MobiDB-lite"/>
    </source>
</evidence>
<dbReference type="EMBL" id="BGZK01001200">
    <property type="protein sequence ID" value="GBP74239.1"/>
    <property type="molecule type" value="Genomic_DNA"/>
</dbReference>
<gene>
    <name evidence="2" type="ORF">EVAR_51637_1</name>
</gene>